<proteinExistence type="predicted"/>
<accession>A0A0K1E7V3</accession>
<dbReference type="RefSeq" id="WP_050429384.1">
    <property type="nucleotide sequence ID" value="NZ_CP012159.1"/>
</dbReference>
<protein>
    <submittedName>
        <fullName evidence="2">Uncharacterized protein</fullName>
    </submittedName>
</protein>
<evidence type="ECO:0000313" key="2">
    <source>
        <dbReference type="EMBL" id="AKT36945.1"/>
    </source>
</evidence>
<evidence type="ECO:0000313" key="3">
    <source>
        <dbReference type="Proteomes" id="UP000067626"/>
    </source>
</evidence>
<reference evidence="2 3" key="1">
    <citation type="submission" date="2015-07" db="EMBL/GenBank/DDBJ databases">
        <title>Genome analysis of myxobacterium Chondromyces crocatus Cm c5 reveals a high potential for natural compound synthesis and the genetic basis for the loss of fruiting body formation.</title>
        <authorList>
            <person name="Zaburannyi N."/>
            <person name="Bunk B."/>
            <person name="Maier J."/>
            <person name="Overmann J."/>
            <person name="Mueller R."/>
        </authorList>
    </citation>
    <scope>NUCLEOTIDE SEQUENCE [LARGE SCALE GENOMIC DNA]</scope>
    <source>
        <strain evidence="2 3">Cm c5</strain>
    </source>
</reference>
<dbReference type="Proteomes" id="UP000067626">
    <property type="component" value="Chromosome"/>
</dbReference>
<dbReference type="EMBL" id="CP012159">
    <property type="protein sequence ID" value="AKT36945.1"/>
    <property type="molecule type" value="Genomic_DNA"/>
</dbReference>
<dbReference type="STRING" id="52.CMC5_010660"/>
<keyword evidence="3" id="KW-1185">Reference proteome</keyword>
<organism evidence="2 3">
    <name type="scientific">Chondromyces crocatus</name>
    <dbReference type="NCBI Taxonomy" id="52"/>
    <lineage>
        <taxon>Bacteria</taxon>
        <taxon>Pseudomonadati</taxon>
        <taxon>Myxococcota</taxon>
        <taxon>Polyangia</taxon>
        <taxon>Polyangiales</taxon>
        <taxon>Polyangiaceae</taxon>
        <taxon>Chondromyces</taxon>
    </lineage>
</organism>
<dbReference type="OrthoDB" id="5476026at2"/>
<dbReference type="PATRIC" id="fig|52.7.peg.1144"/>
<feature type="region of interest" description="Disordered" evidence="1">
    <location>
        <begin position="227"/>
        <end position="254"/>
    </location>
</feature>
<evidence type="ECO:0000256" key="1">
    <source>
        <dbReference type="SAM" id="MobiDB-lite"/>
    </source>
</evidence>
<name>A0A0K1E7V3_CHOCO</name>
<dbReference type="KEGG" id="ccro:CMC5_010660"/>
<sequence>MSRVVARGALRVDARRAVAKLREHLLVDLHLYLLELVRAAVAGGATHIALQSDADDVIVNFDGRPLDRTTLVRLLDHVLDAPRDREGRRVRLLALGVNAALGLGLARVDVFIPLGPGRCVRARFTPATVEAGAEEAAARPEHAEVTAPPGMPAEGMRVELRRRMGWDVVRRAVAGGRPPEIEMLAAATADLAIPITLDGAPLARVEVPAPLVRVPFRLHGTTRGALEISSVPAGAGAPGRGAGAPGQQEEASERGPVLDLLEHGVRLLRGGWSFGDRFPSTPHAGLTLPVRILVDAEALPTNASRSALREDAPLRALIAEAAYASFVEALHALTARVCGRGEVPEGVVVLSDDARALEEALAACASVGSARVSSDAAWPEEVRALLELPLLRDGLGRGLAPASLPDTVYVWRSSAPVPEVASPWADEIVWVRGKIDASFLQRLPHRDAAKLVEQAQRGEERRRALYAHAPGAVEVPHGPGQLARSTFDVQEGPHLGLCGEVVIRALDAMPSAASAAGAQAHRGQPLSPAAASIRVFYEGRVLDIIALDRAAVPLPFDAALAWPGRLRPQLGYEGVERDRHLHAAVDQAVRIALVMVDREAQRLFGSGSSQAKQACDEKEARGRLGPVIRCATGTLLAAQAGASPLGERPPTDPGHALRGETDLDGLLGLQQARVWPTTQPERGESLETLSLLARLHPALHVAPAGATGRAADGRPVLTLRVEERAWLEAMFPGSAFIPYGEALVDAEGLLQRQRQRQRVLSSALARLAPGTQSDAQPVLVWTRPWAMAMATLADAHVEMWHHALRPLDTVKPKPSLAPIAIAIDSDEVVPDRAWQKVLAGRSTLTTQRVELDLCEALIALVEGADGAAERLGLTPSPPTHGAISSRIVVHLLLSACALAQRASLPDARSGEGALLARIRKLPLLSLLGADGLPKPASLEDAETAHPAPHAVPLLSSEPGFETFAWQPLLVRDARERKALIAWFQGRAAQITPSQLAELRAISERERTRRAFLAGSEHDPESLGDLGDSPRGPLLPITALLHAGQPAAPFDASRQTLPLEESARIAVIAGLPRETLPIERAWVDVLFSRRALCRRALPLAVPVVARVNVDDLAHVDDFTDLSAAGLAAVSKRVHEAALTLAHQLLVDVQKPGNDVRPLRDPRVCNLLAALLEAKLGATKLSAAIRSSTMRWPTVQGTCALLVSLRSDGRDLYFGSRLHLPWRKGARSSDLDSPILHLSEDPDGAGRRRLLEALGFALRDVTHAVATLQARRATSGVKDEAPRLPGVPPHPLLRRTLGELDIKEADGEVEVLDGTTSEVQLVGLDGTMRRVPAKLAMPLQLVVRVDHAHPTIEHTASLLQRIARAMSRHLLAHAAMPDELPSFVRAHLRRAVCTTFSENKTVLDDGRRAPLFEDTQGAWRSLLDLSAPGATWACTHAPPPYPRRVYDPPVLCLSLQEQEQLRARITLHDATPIVARDLAGERRLAAPPLARVALDPAERARCFAVVPFSGGAGMSGEIGLLIPSLEGAGHPRGVAVHIGGRPLCRLDDRPGWPLLAAVNDDGLSPNRYFDAPRTTAAGDRLLKQVRTQVRAWLHAQAPAPTEVLASRWVEAAHPSGRPLVMGRIWLPAVWPIQPYVRFSHPTPDGMRSGHGPLSVTAVHRDLSGALPIGGTLLLGTAAPSDEIARVVLRAAAALLVELAAARPEDPVVATYQWNLRLLGVEDASPVPIRAADGQTIEAPRLIEELRSRGAVWITRGEGSTEGHFPEGAPGFVLRDGSPLAHVLQHRGHALVRELGGLGLIAAEGSTMGARERAVAASLETSNISSLQETSSSVQLSAQPQPPEIVQAPPHASTWFVELWHSIREVLDRGPSTPEAQGESALATAVHEVLAWLRLTGDPVAYVDEVRSGRPVRYDPKSRWVLINPHHDTLRWARGRSPRDPQLVALLSAAAVGEINRALQAVTDAEERRALDEMLRSIGSGSA</sequence>
<gene>
    <name evidence="2" type="ORF">CMC5_010660</name>
</gene>